<dbReference type="AlphaFoldDB" id="A0A7Z7EUH6"/>
<dbReference type="RefSeq" id="WP_169930894.1">
    <property type="nucleotide sequence ID" value="NZ_PIPR01000001.1"/>
</dbReference>
<evidence type="ECO:0008006" key="4">
    <source>
        <dbReference type="Google" id="ProtNLM"/>
    </source>
</evidence>
<protein>
    <recommendedName>
        <fullName evidence="4">Orphan protein</fullName>
    </recommendedName>
</protein>
<dbReference type="EMBL" id="PIPR01000001">
    <property type="protein sequence ID" value="RUO42173.1"/>
    <property type="molecule type" value="Genomic_DNA"/>
</dbReference>
<feature type="chain" id="PRO_5030646878" description="Orphan protein" evidence="1">
    <location>
        <begin position="20"/>
        <end position="163"/>
    </location>
</feature>
<organism evidence="2 3">
    <name type="scientific">Pseudidiomarina aestuarii</name>
    <dbReference type="NCBI Taxonomy" id="624146"/>
    <lineage>
        <taxon>Bacteria</taxon>
        <taxon>Pseudomonadati</taxon>
        <taxon>Pseudomonadota</taxon>
        <taxon>Gammaproteobacteria</taxon>
        <taxon>Alteromonadales</taxon>
        <taxon>Idiomarinaceae</taxon>
        <taxon>Pseudidiomarina</taxon>
    </lineage>
</organism>
<keyword evidence="1" id="KW-0732">Signal</keyword>
<evidence type="ECO:0000313" key="2">
    <source>
        <dbReference type="EMBL" id="RUO42173.1"/>
    </source>
</evidence>
<accession>A0A7Z7EUH6</accession>
<feature type="signal peptide" evidence="1">
    <location>
        <begin position="1"/>
        <end position="19"/>
    </location>
</feature>
<dbReference type="Proteomes" id="UP000287766">
    <property type="component" value="Unassembled WGS sequence"/>
</dbReference>
<sequence length="163" mass="18136">MKYLIETVLAVVLMGSASAHQLKTAVTTVLFNERTGNIEVMHRFNLHDAEHAVSVLFDAKGADIHDSAETREQFAGYVMERFQLATLAGERLNLEPVGQQIDGANIWVYQEVAMPKSLAGLKLKHQALQDIWASQQNLVNIEGRGPLQSLTFQAADDWLEVSF</sequence>
<reference evidence="3" key="1">
    <citation type="journal article" date="2018" name="Front. Microbiol.">
        <title>Genome-Based Analysis Reveals the Taxonomy and Diversity of the Family Idiomarinaceae.</title>
        <authorList>
            <person name="Liu Y."/>
            <person name="Lai Q."/>
            <person name="Shao Z."/>
        </authorList>
    </citation>
    <scope>NUCLEOTIDE SEQUENCE [LARGE SCALE GENOMIC DNA]</scope>
    <source>
        <strain evidence="3">KYW314</strain>
    </source>
</reference>
<keyword evidence="3" id="KW-1185">Reference proteome</keyword>
<name>A0A7Z7EUH6_9GAMM</name>
<gene>
    <name evidence="2" type="ORF">CWE22_08510</name>
</gene>
<comment type="caution">
    <text evidence="2">The sequence shown here is derived from an EMBL/GenBank/DDBJ whole genome shotgun (WGS) entry which is preliminary data.</text>
</comment>
<dbReference type="Pfam" id="PF20420">
    <property type="entry name" value="DUF6702"/>
    <property type="match status" value="1"/>
</dbReference>
<evidence type="ECO:0000256" key="1">
    <source>
        <dbReference type="SAM" id="SignalP"/>
    </source>
</evidence>
<evidence type="ECO:0000313" key="3">
    <source>
        <dbReference type="Proteomes" id="UP000287766"/>
    </source>
</evidence>
<proteinExistence type="predicted"/>
<dbReference type="InterPro" id="IPR046525">
    <property type="entry name" value="DUF6702"/>
</dbReference>